<dbReference type="Proteomes" id="UP000723463">
    <property type="component" value="Unassembled WGS sequence"/>
</dbReference>
<dbReference type="PRINTS" id="PR00837">
    <property type="entry name" value="V5TPXLIKE"/>
</dbReference>
<proteinExistence type="predicted"/>
<gene>
    <name evidence="3" type="ORF">EC957_011707</name>
</gene>
<dbReference type="GO" id="GO:0005576">
    <property type="term" value="C:extracellular region"/>
    <property type="evidence" value="ECO:0007669"/>
    <property type="project" value="InterPro"/>
</dbReference>
<evidence type="ECO:0000313" key="3">
    <source>
        <dbReference type="EMBL" id="KAF9536282.1"/>
    </source>
</evidence>
<dbReference type="EMBL" id="JAAAXW010000844">
    <property type="protein sequence ID" value="KAF9536282.1"/>
    <property type="molecule type" value="Genomic_DNA"/>
</dbReference>
<dbReference type="Gene3D" id="3.40.33.10">
    <property type="entry name" value="CAP"/>
    <property type="match status" value="1"/>
</dbReference>
<dbReference type="SMART" id="SM00198">
    <property type="entry name" value="SCP"/>
    <property type="match status" value="1"/>
</dbReference>
<dbReference type="Pfam" id="PF00188">
    <property type="entry name" value="CAP"/>
    <property type="match status" value="1"/>
</dbReference>
<feature type="domain" description="SCP" evidence="2">
    <location>
        <begin position="27"/>
        <end position="160"/>
    </location>
</feature>
<name>A0A9P6EVS1_9FUNG</name>
<keyword evidence="1" id="KW-0732">Signal</keyword>
<dbReference type="AlphaFoldDB" id="A0A9P6EVS1"/>
<keyword evidence="4" id="KW-1185">Reference proteome</keyword>
<dbReference type="SUPFAM" id="SSF55797">
    <property type="entry name" value="PR-1-like"/>
    <property type="match status" value="1"/>
</dbReference>
<feature type="chain" id="PRO_5040428886" description="SCP domain-containing protein" evidence="1">
    <location>
        <begin position="22"/>
        <end position="170"/>
    </location>
</feature>
<evidence type="ECO:0000313" key="4">
    <source>
        <dbReference type="Proteomes" id="UP000723463"/>
    </source>
</evidence>
<dbReference type="InterPro" id="IPR018244">
    <property type="entry name" value="Allrgn_V5/Tpx1_CS"/>
</dbReference>
<protein>
    <recommendedName>
        <fullName evidence="2">SCP domain-containing protein</fullName>
    </recommendedName>
</protein>
<feature type="signal peptide" evidence="1">
    <location>
        <begin position="1"/>
        <end position="21"/>
    </location>
</feature>
<dbReference type="PROSITE" id="PS01010">
    <property type="entry name" value="CRISP_2"/>
    <property type="match status" value="1"/>
</dbReference>
<evidence type="ECO:0000256" key="1">
    <source>
        <dbReference type="SAM" id="SignalP"/>
    </source>
</evidence>
<sequence length="170" mass="18542">MIKVASLFLASMAFLTTHSLAAGPTADFKNDVLTQHNTNRKMFGAEPLTWSDALYPATLQWANTCRFQHSQSGGKYGENLYAGEGGSVTFAQGMTTWMDEASRYNYANPGFSGAGQFTQVVWKGTTQVACAMVDCRAGTIFGMASKYIVCRYSPPGNFQGQFAQNVGRRE</sequence>
<comment type="caution">
    <text evidence="3">The sequence shown here is derived from an EMBL/GenBank/DDBJ whole genome shotgun (WGS) entry which is preliminary data.</text>
</comment>
<evidence type="ECO:0000259" key="2">
    <source>
        <dbReference type="SMART" id="SM00198"/>
    </source>
</evidence>
<accession>A0A9P6EVS1</accession>
<dbReference type="InterPro" id="IPR014044">
    <property type="entry name" value="CAP_dom"/>
</dbReference>
<reference evidence="3" key="1">
    <citation type="journal article" date="2020" name="Fungal Divers.">
        <title>Resolving the Mortierellaceae phylogeny through synthesis of multi-gene phylogenetics and phylogenomics.</title>
        <authorList>
            <person name="Vandepol N."/>
            <person name="Liber J."/>
            <person name="Desiro A."/>
            <person name="Na H."/>
            <person name="Kennedy M."/>
            <person name="Barry K."/>
            <person name="Grigoriev I.V."/>
            <person name="Miller A.N."/>
            <person name="O'Donnell K."/>
            <person name="Stajich J.E."/>
            <person name="Bonito G."/>
        </authorList>
    </citation>
    <scope>NUCLEOTIDE SEQUENCE</scope>
    <source>
        <strain evidence="3">NRRL 2591</strain>
    </source>
</reference>
<dbReference type="InterPro" id="IPR035940">
    <property type="entry name" value="CAP_sf"/>
</dbReference>
<dbReference type="InterPro" id="IPR001283">
    <property type="entry name" value="CRISP-related"/>
</dbReference>
<dbReference type="PANTHER" id="PTHR10334">
    <property type="entry name" value="CYSTEINE-RICH SECRETORY PROTEIN-RELATED"/>
    <property type="match status" value="1"/>
</dbReference>
<organism evidence="3 4">
    <name type="scientific">Mortierella hygrophila</name>
    <dbReference type="NCBI Taxonomy" id="979708"/>
    <lineage>
        <taxon>Eukaryota</taxon>
        <taxon>Fungi</taxon>
        <taxon>Fungi incertae sedis</taxon>
        <taxon>Mucoromycota</taxon>
        <taxon>Mortierellomycotina</taxon>
        <taxon>Mortierellomycetes</taxon>
        <taxon>Mortierellales</taxon>
        <taxon>Mortierellaceae</taxon>
        <taxon>Mortierella</taxon>
    </lineage>
</organism>